<dbReference type="EMBL" id="CM016557">
    <property type="protein sequence ID" value="TKW11108.1"/>
    <property type="molecule type" value="Genomic_DNA"/>
</dbReference>
<name>A0A4U6U6A9_SETVI</name>
<dbReference type="Gramene" id="TKW11108">
    <property type="protein sequence ID" value="TKW11108"/>
    <property type="gene ID" value="SEVIR_6G212000v2"/>
</dbReference>
<proteinExistence type="predicted"/>
<dbReference type="AlphaFoldDB" id="A0A4U6U6A9"/>
<keyword evidence="3" id="KW-1185">Reference proteome</keyword>
<dbReference type="Proteomes" id="UP000298652">
    <property type="component" value="Chromosome 6"/>
</dbReference>
<reference evidence="2" key="1">
    <citation type="submission" date="2019-03" db="EMBL/GenBank/DDBJ databases">
        <title>WGS assembly of Setaria viridis.</title>
        <authorList>
            <person name="Huang P."/>
            <person name="Jenkins J."/>
            <person name="Grimwood J."/>
            <person name="Barry K."/>
            <person name="Healey A."/>
            <person name="Mamidi S."/>
            <person name="Sreedasyam A."/>
            <person name="Shu S."/>
            <person name="Feldman M."/>
            <person name="Wu J."/>
            <person name="Yu Y."/>
            <person name="Chen C."/>
            <person name="Johnson J."/>
            <person name="Rokhsar D."/>
            <person name="Baxter I."/>
            <person name="Schmutz J."/>
            <person name="Brutnell T."/>
            <person name="Kellogg E."/>
        </authorList>
    </citation>
    <scope>NUCLEOTIDE SEQUENCE [LARGE SCALE GENOMIC DNA]</scope>
</reference>
<feature type="region of interest" description="Disordered" evidence="1">
    <location>
        <begin position="1"/>
        <end position="21"/>
    </location>
</feature>
<organism evidence="2 3">
    <name type="scientific">Setaria viridis</name>
    <name type="common">Green bristlegrass</name>
    <name type="synonym">Setaria italica subsp. viridis</name>
    <dbReference type="NCBI Taxonomy" id="4556"/>
    <lineage>
        <taxon>Eukaryota</taxon>
        <taxon>Viridiplantae</taxon>
        <taxon>Streptophyta</taxon>
        <taxon>Embryophyta</taxon>
        <taxon>Tracheophyta</taxon>
        <taxon>Spermatophyta</taxon>
        <taxon>Magnoliopsida</taxon>
        <taxon>Liliopsida</taxon>
        <taxon>Poales</taxon>
        <taxon>Poaceae</taxon>
        <taxon>PACMAD clade</taxon>
        <taxon>Panicoideae</taxon>
        <taxon>Panicodae</taxon>
        <taxon>Paniceae</taxon>
        <taxon>Cenchrinae</taxon>
        <taxon>Setaria</taxon>
    </lineage>
</organism>
<gene>
    <name evidence="2" type="ORF">SEVIR_6G212000v2</name>
</gene>
<protein>
    <submittedName>
        <fullName evidence="2">Uncharacterized protein</fullName>
    </submittedName>
</protein>
<evidence type="ECO:0000256" key="1">
    <source>
        <dbReference type="SAM" id="MobiDB-lite"/>
    </source>
</evidence>
<evidence type="ECO:0000313" key="3">
    <source>
        <dbReference type="Proteomes" id="UP000298652"/>
    </source>
</evidence>
<evidence type="ECO:0000313" key="2">
    <source>
        <dbReference type="EMBL" id="TKW11108.1"/>
    </source>
</evidence>
<sequence>MGSRYSRARQESTRKVRSHPAPAYQTYQAMGDVAAGQFDCLVLNGKNYQTWVVDCRFHLAAMQLTHTITLRAEAAPADSHNRSM</sequence>
<accession>A0A4U6U6A9</accession>